<evidence type="ECO:0000313" key="2">
    <source>
        <dbReference type="Proteomes" id="UP000053257"/>
    </source>
</evidence>
<dbReference type="AlphaFoldDB" id="A0A0C3RZM2"/>
<organism evidence="1 2">
    <name type="scientific">Phlebiopsis gigantea (strain 11061_1 CR5-6)</name>
    <name type="common">White-rot fungus</name>
    <name type="synonym">Peniophora gigantea</name>
    <dbReference type="NCBI Taxonomy" id="745531"/>
    <lineage>
        <taxon>Eukaryota</taxon>
        <taxon>Fungi</taxon>
        <taxon>Dikarya</taxon>
        <taxon>Basidiomycota</taxon>
        <taxon>Agaricomycotina</taxon>
        <taxon>Agaricomycetes</taxon>
        <taxon>Polyporales</taxon>
        <taxon>Phanerochaetaceae</taxon>
        <taxon>Phlebiopsis</taxon>
    </lineage>
</organism>
<keyword evidence="2" id="KW-1185">Reference proteome</keyword>
<dbReference type="EMBL" id="KN840719">
    <property type="protein sequence ID" value="KIP01952.1"/>
    <property type="molecule type" value="Genomic_DNA"/>
</dbReference>
<name>A0A0C3RZM2_PHLG1</name>
<evidence type="ECO:0000313" key="1">
    <source>
        <dbReference type="EMBL" id="KIP01952.1"/>
    </source>
</evidence>
<accession>A0A0C3RZM2</accession>
<sequence>MCFTIDIQGTKVVHGDEQVPSAQLPPPTAHYLLKKFTNLLRPGRPDPTAYVLLPRAMHNSMFIISLAMFLVLATLSPQHAEAAALPRRHLIPPPPPDIGSLGAGIGFLGRHEARVLNSYMASSPRRLEDARPKLYAYQWPGPLPRRENVEADVEKRMGISPCAHVTYLRAHGGLDRAAVLIKDPHTGDFLSQDEVNDALRYHSYLDSLFWVSYLVDPPDGLYCARPSPTPTNLVNATIDLKEVGEINKDDSPGAWRQILRVGGTSPAKPISEGWQGAQDVERIFEHGT</sequence>
<dbReference type="Proteomes" id="UP000053257">
    <property type="component" value="Unassembled WGS sequence"/>
</dbReference>
<gene>
    <name evidence="1" type="ORF">PHLGIDRAFT_38107</name>
</gene>
<protein>
    <submittedName>
        <fullName evidence="1">Uncharacterized protein</fullName>
    </submittedName>
</protein>
<reference evidence="1 2" key="1">
    <citation type="journal article" date="2014" name="PLoS Genet.">
        <title>Analysis of the Phlebiopsis gigantea genome, transcriptome and secretome provides insight into its pioneer colonization strategies of wood.</title>
        <authorList>
            <person name="Hori C."/>
            <person name="Ishida T."/>
            <person name="Igarashi K."/>
            <person name="Samejima M."/>
            <person name="Suzuki H."/>
            <person name="Master E."/>
            <person name="Ferreira P."/>
            <person name="Ruiz-Duenas F.J."/>
            <person name="Held B."/>
            <person name="Canessa P."/>
            <person name="Larrondo L.F."/>
            <person name="Schmoll M."/>
            <person name="Druzhinina I.S."/>
            <person name="Kubicek C.P."/>
            <person name="Gaskell J.A."/>
            <person name="Kersten P."/>
            <person name="St John F."/>
            <person name="Glasner J."/>
            <person name="Sabat G."/>
            <person name="Splinter BonDurant S."/>
            <person name="Syed K."/>
            <person name="Yadav J."/>
            <person name="Mgbeahuruike A.C."/>
            <person name="Kovalchuk A."/>
            <person name="Asiegbu F.O."/>
            <person name="Lackner G."/>
            <person name="Hoffmeister D."/>
            <person name="Rencoret J."/>
            <person name="Gutierrez A."/>
            <person name="Sun H."/>
            <person name="Lindquist E."/>
            <person name="Barry K."/>
            <person name="Riley R."/>
            <person name="Grigoriev I.V."/>
            <person name="Henrissat B."/>
            <person name="Kues U."/>
            <person name="Berka R.M."/>
            <person name="Martinez A.T."/>
            <person name="Covert S.F."/>
            <person name="Blanchette R.A."/>
            <person name="Cullen D."/>
        </authorList>
    </citation>
    <scope>NUCLEOTIDE SEQUENCE [LARGE SCALE GENOMIC DNA]</scope>
    <source>
        <strain evidence="1 2">11061_1 CR5-6</strain>
    </source>
</reference>
<proteinExistence type="predicted"/>
<dbReference type="HOGENOM" id="CLU_966788_0_0_1"/>